<dbReference type="InterPro" id="IPR001870">
    <property type="entry name" value="B30.2/SPRY"/>
</dbReference>
<feature type="non-terminal residue" evidence="5">
    <location>
        <position position="1"/>
    </location>
</feature>
<accession>A0ABQ7TLB6</accession>
<dbReference type="PROSITE" id="PS50188">
    <property type="entry name" value="B302_SPRY"/>
    <property type="match status" value="1"/>
</dbReference>
<dbReference type="PANTHER" id="PTHR24103">
    <property type="entry name" value="E3 UBIQUITIN-PROTEIN LIGASE TRIM"/>
    <property type="match status" value="1"/>
</dbReference>
<comment type="caution">
    <text evidence="5">The sequence shown here is derived from an EMBL/GenBank/DDBJ whole genome shotgun (WGS) entry which is preliminary data.</text>
</comment>
<dbReference type="Gene3D" id="2.60.120.920">
    <property type="match status" value="1"/>
</dbReference>
<dbReference type="InterPro" id="IPR006574">
    <property type="entry name" value="PRY"/>
</dbReference>
<dbReference type="InterPro" id="IPR013320">
    <property type="entry name" value="ConA-like_dom_sf"/>
</dbReference>
<comment type="function">
    <text evidence="3">Neurotoxin that produces dose-dependent hypolocomotion and hyperalgesia in mice. May directly act on the central nervous system, as it is 6500-fold more potent when administered intracerebroventricularly than intraperitoneal.</text>
</comment>
<keyword evidence="2" id="KW-0800">Toxin</keyword>
<evidence type="ECO:0000256" key="1">
    <source>
        <dbReference type="ARBA" id="ARBA00009651"/>
    </source>
</evidence>
<keyword evidence="6" id="KW-1185">Reference proteome</keyword>
<dbReference type="InterPro" id="IPR003877">
    <property type="entry name" value="SPRY_dom"/>
</dbReference>
<sequence>LYFPQALLEEEKKKIKPPFEQIHTFLEEKLNISLANLTDLEKETEDKHKARVATLSAESLHLTDLIKEVETKCQQPPSEFLQVRLKRTLEAPLTESLESIETEPTKARTAIPFVFMLAKQNVTFNYIKRASSDVLRKRQVHHKMGCHFYHLTTIFPFILSSFPLFSPVVNVTLDGDTAHPSLILSSNPESVTVGGTGLFLPDNPERFEFMHCVLGCEAFDSGNHWWEVKVTRQQKKKIMWAVGVASESVKRKGLFLPCPDEGIWAVGNLMSASPSHLLAFTSPKLHPLILRRNLRKIRVSLNYEGKCVKFFDADTNKVFFIFGSATFSGKKVRPYFWLWRGAKLSC</sequence>
<evidence type="ECO:0000256" key="3">
    <source>
        <dbReference type="ARBA" id="ARBA00034460"/>
    </source>
</evidence>
<gene>
    <name evidence="5" type="ORF">JD844_013517</name>
</gene>
<comment type="similarity">
    <text evidence="1">Belongs to the ohanin/vespryn family.</text>
</comment>
<protein>
    <recommendedName>
        <fullName evidence="4">B30.2/SPRY domain-containing protein</fullName>
    </recommendedName>
</protein>
<organism evidence="5 6">
    <name type="scientific">Phrynosoma platyrhinos</name>
    <name type="common">Desert horned lizard</name>
    <dbReference type="NCBI Taxonomy" id="52577"/>
    <lineage>
        <taxon>Eukaryota</taxon>
        <taxon>Metazoa</taxon>
        <taxon>Chordata</taxon>
        <taxon>Craniata</taxon>
        <taxon>Vertebrata</taxon>
        <taxon>Euteleostomi</taxon>
        <taxon>Lepidosauria</taxon>
        <taxon>Squamata</taxon>
        <taxon>Bifurcata</taxon>
        <taxon>Unidentata</taxon>
        <taxon>Episquamata</taxon>
        <taxon>Toxicofera</taxon>
        <taxon>Iguania</taxon>
        <taxon>Phrynosomatidae</taxon>
        <taxon>Phrynosomatinae</taxon>
        <taxon>Phrynosoma</taxon>
    </lineage>
</organism>
<evidence type="ECO:0000313" key="5">
    <source>
        <dbReference type="EMBL" id="KAH0630468.1"/>
    </source>
</evidence>
<feature type="domain" description="B30.2/SPRY" evidence="4">
    <location>
        <begin position="151"/>
        <end position="346"/>
    </location>
</feature>
<dbReference type="InterPro" id="IPR003879">
    <property type="entry name" value="Butyrophylin_SPRY"/>
</dbReference>
<dbReference type="PRINTS" id="PR01407">
    <property type="entry name" value="BUTYPHLNCDUF"/>
</dbReference>
<evidence type="ECO:0000259" key="4">
    <source>
        <dbReference type="PROSITE" id="PS50188"/>
    </source>
</evidence>
<dbReference type="SMART" id="SM00449">
    <property type="entry name" value="SPRY"/>
    <property type="match status" value="1"/>
</dbReference>
<proteinExistence type="inferred from homology"/>
<evidence type="ECO:0000256" key="2">
    <source>
        <dbReference type="ARBA" id="ARBA00022699"/>
    </source>
</evidence>
<dbReference type="SMART" id="SM00589">
    <property type="entry name" value="PRY"/>
    <property type="match status" value="1"/>
</dbReference>
<dbReference type="Pfam" id="PF13765">
    <property type="entry name" value="PRY"/>
    <property type="match status" value="1"/>
</dbReference>
<dbReference type="SUPFAM" id="SSF49899">
    <property type="entry name" value="Concanavalin A-like lectins/glucanases"/>
    <property type="match status" value="1"/>
</dbReference>
<dbReference type="Proteomes" id="UP000826234">
    <property type="component" value="Unassembled WGS sequence"/>
</dbReference>
<keyword evidence="2" id="KW-0528">Neurotoxin</keyword>
<dbReference type="EMBL" id="JAIPUX010000439">
    <property type="protein sequence ID" value="KAH0630468.1"/>
    <property type="molecule type" value="Genomic_DNA"/>
</dbReference>
<dbReference type="Pfam" id="PF00622">
    <property type="entry name" value="SPRY"/>
    <property type="match status" value="1"/>
</dbReference>
<dbReference type="InterPro" id="IPR043136">
    <property type="entry name" value="B30.2/SPRY_sf"/>
</dbReference>
<name>A0ABQ7TLB6_PHRPL</name>
<reference evidence="5 6" key="1">
    <citation type="journal article" date="2022" name="Gigascience">
        <title>A chromosome-level genome assembly and annotation of the desert horned lizard, Phrynosoma platyrhinos, provides insight into chromosomal rearrangements among reptiles.</title>
        <authorList>
            <person name="Koochekian N."/>
            <person name="Ascanio A."/>
            <person name="Farleigh K."/>
            <person name="Card D.C."/>
            <person name="Schield D.R."/>
            <person name="Castoe T.A."/>
            <person name="Jezkova T."/>
        </authorList>
    </citation>
    <scope>NUCLEOTIDE SEQUENCE [LARGE SCALE GENOMIC DNA]</scope>
    <source>
        <strain evidence="5">NK-2021</strain>
    </source>
</reference>
<dbReference type="InterPro" id="IPR050143">
    <property type="entry name" value="TRIM/RBCC"/>
</dbReference>
<evidence type="ECO:0000313" key="6">
    <source>
        <dbReference type="Proteomes" id="UP000826234"/>
    </source>
</evidence>